<dbReference type="Pfam" id="PF01287">
    <property type="entry name" value="eIF-5a"/>
    <property type="match status" value="1"/>
</dbReference>
<accession>A0AAV9WUK5</accession>
<dbReference type="GO" id="GO:0003743">
    <property type="term" value="F:translation initiation factor activity"/>
    <property type="evidence" value="ECO:0007669"/>
    <property type="project" value="UniProtKB-KW"/>
</dbReference>
<reference evidence="2 3" key="1">
    <citation type="submission" date="2019-10" db="EMBL/GenBank/DDBJ databases">
        <authorList>
            <person name="Palmer J.M."/>
        </authorList>
    </citation>
    <scope>NUCLEOTIDE SEQUENCE [LARGE SCALE GENOMIC DNA]</scope>
    <source>
        <strain evidence="2 3">TWF694</strain>
    </source>
</reference>
<comment type="caution">
    <text evidence="2">The sequence shown here is derived from an EMBL/GenBank/DDBJ whole genome shotgun (WGS) entry which is preliminary data.</text>
</comment>
<evidence type="ECO:0000313" key="3">
    <source>
        <dbReference type="Proteomes" id="UP001365542"/>
    </source>
</evidence>
<dbReference type="GO" id="GO:0045901">
    <property type="term" value="P:positive regulation of translational elongation"/>
    <property type="evidence" value="ECO:0007669"/>
    <property type="project" value="InterPro"/>
</dbReference>
<protein>
    <submittedName>
        <fullName evidence="2">Eukaryotic translation initiation factor</fullName>
    </submittedName>
</protein>
<dbReference type="InterPro" id="IPR008991">
    <property type="entry name" value="Translation_prot_SH3-like_sf"/>
</dbReference>
<dbReference type="InterPro" id="IPR012340">
    <property type="entry name" value="NA-bd_OB-fold"/>
</dbReference>
<dbReference type="EMBL" id="JAVHJO010000016">
    <property type="protein sequence ID" value="KAK6526514.1"/>
    <property type="molecule type" value="Genomic_DNA"/>
</dbReference>
<dbReference type="SUPFAM" id="SSF50249">
    <property type="entry name" value="Nucleic acid-binding proteins"/>
    <property type="match status" value="1"/>
</dbReference>
<dbReference type="AlphaFoldDB" id="A0AAV9WUK5"/>
<name>A0AAV9WUK5_9PEZI</name>
<dbReference type="SMART" id="SM01376">
    <property type="entry name" value="eIF-5a"/>
    <property type="match status" value="1"/>
</dbReference>
<dbReference type="Gene3D" id="2.40.50.140">
    <property type="entry name" value="Nucleic acid-binding proteins"/>
    <property type="match status" value="1"/>
</dbReference>
<organism evidence="2 3">
    <name type="scientific">Orbilia ellipsospora</name>
    <dbReference type="NCBI Taxonomy" id="2528407"/>
    <lineage>
        <taxon>Eukaryota</taxon>
        <taxon>Fungi</taxon>
        <taxon>Dikarya</taxon>
        <taxon>Ascomycota</taxon>
        <taxon>Pezizomycotina</taxon>
        <taxon>Orbiliomycetes</taxon>
        <taxon>Orbiliales</taxon>
        <taxon>Orbiliaceae</taxon>
        <taxon>Orbilia</taxon>
    </lineage>
</organism>
<dbReference type="GO" id="GO:0043022">
    <property type="term" value="F:ribosome binding"/>
    <property type="evidence" value="ECO:0007669"/>
    <property type="project" value="InterPro"/>
</dbReference>
<dbReference type="InterPro" id="IPR001884">
    <property type="entry name" value="IF5A-like"/>
</dbReference>
<dbReference type="PANTHER" id="PTHR11673">
    <property type="entry name" value="TRANSLATION INITIATION FACTOR 5A FAMILY MEMBER"/>
    <property type="match status" value="1"/>
</dbReference>
<dbReference type="GO" id="GO:0045905">
    <property type="term" value="P:positive regulation of translational termination"/>
    <property type="evidence" value="ECO:0007669"/>
    <property type="project" value="InterPro"/>
</dbReference>
<dbReference type="GO" id="GO:0003723">
    <property type="term" value="F:RNA binding"/>
    <property type="evidence" value="ECO:0007669"/>
    <property type="project" value="InterPro"/>
</dbReference>
<dbReference type="InterPro" id="IPR014722">
    <property type="entry name" value="Rib_uL2_dom2"/>
</dbReference>
<keyword evidence="2" id="KW-0648">Protein biosynthesis</keyword>
<keyword evidence="2" id="KW-0396">Initiation factor</keyword>
<dbReference type="InterPro" id="IPR048670">
    <property type="entry name" value="IF5A-like_N"/>
</dbReference>
<dbReference type="PIRSF" id="PIRSF003025">
    <property type="entry name" value="eIF5A"/>
    <property type="match status" value="1"/>
</dbReference>
<feature type="domain" description="Translation initiation factor 5A C-terminal" evidence="1">
    <location>
        <begin position="66"/>
        <end position="134"/>
    </location>
</feature>
<keyword evidence="3" id="KW-1185">Reference proteome</keyword>
<dbReference type="SUPFAM" id="SSF50104">
    <property type="entry name" value="Translation proteins SH3-like domain"/>
    <property type="match status" value="1"/>
</dbReference>
<sequence length="139" mass="15362">MSETDSKVASELKSGGYIVIKKRPCKITSIEMDSNGDYLINANDIFITGKQYKTTAEAEEEVEVPKIAKTDYRLLYIDEEDFLVFEDTTGSEKSDVKLPEGSLGDKIREEVDANNDLIVTTTKALGEEVASSMKLAPKT</sequence>
<dbReference type="GO" id="GO:0003746">
    <property type="term" value="F:translation elongation factor activity"/>
    <property type="evidence" value="ECO:0007669"/>
    <property type="project" value="InterPro"/>
</dbReference>
<proteinExistence type="predicted"/>
<dbReference type="Gene3D" id="2.30.30.30">
    <property type="match status" value="1"/>
</dbReference>
<dbReference type="Pfam" id="PF21485">
    <property type="entry name" value="IF5A-like_N"/>
    <property type="match status" value="1"/>
</dbReference>
<evidence type="ECO:0000313" key="2">
    <source>
        <dbReference type="EMBL" id="KAK6526514.1"/>
    </source>
</evidence>
<evidence type="ECO:0000259" key="1">
    <source>
        <dbReference type="SMART" id="SM01376"/>
    </source>
</evidence>
<gene>
    <name evidence="2" type="primary">EIF5A2</name>
    <name evidence="2" type="ORF">TWF694_005097</name>
</gene>
<dbReference type="InterPro" id="IPR020189">
    <property type="entry name" value="IF5A_C"/>
</dbReference>
<dbReference type="Proteomes" id="UP001365542">
    <property type="component" value="Unassembled WGS sequence"/>
</dbReference>